<protein>
    <submittedName>
        <fullName evidence="2">Uncharacterized protein</fullName>
    </submittedName>
</protein>
<dbReference type="PANTHER" id="PTHR24111">
    <property type="entry name" value="LEUCINE-RICH REPEAT-CONTAINING PROTEIN 34"/>
    <property type="match status" value="1"/>
</dbReference>
<name>A0A6B2L4D6_9EUKA</name>
<reference evidence="2" key="1">
    <citation type="journal article" date="2020" name="J. Eukaryot. Microbiol.">
        <title>De novo Sequencing, Assembly and Annotation of the Transcriptome for the Free-Living Testate Amoeba Arcella intermedia.</title>
        <authorList>
            <person name="Ribeiro G.M."/>
            <person name="Porfirio-Sousa A.L."/>
            <person name="Maurer-Alcala X.X."/>
            <person name="Katz L.A."/>
            <person name="Lahr D.J.G."/>
        </authorList>
    </citation>
    <scope>NUCLEOTIDE SEQUENCE</scope>
</reference>
<organism evidence="2">
    <name type="scientific">Arcella intermedia</name>
    <dbReference type="NCBI Taxonomy" id="1963864"/>
    <lineage>
        <taxon>Eukaryota</taxon>
        <taxon>Amoebozoa</taxon>
        <taxon>Tubulinea</taxon>
        <taxon>Elardia</taxon>
        <taxon>Arcellinida</taxon>
        <taxon>Sphaerothecina</taxon>
        <taxon>Arcellidae</taxon>
        <taxon>Arcella</taxon>
    </lineage>
</organism>
<evidence type="ECO:0000256" key="1">
    <source>
        <dbReference type="ARBA" id="ARBA00022737"/>
    </source>
</evidence>
<dbReference type="Pfam" id="PF13516">
    <property type="entry name" value="LRR_6"/>
    <property type="match status" value="7"/>
</dbReference>
<evidence type="ECO:0000313" key="2">
    <source>
        <dbReference type="EMBL" id="NDV31781.1"/>
    </source>
</evidence>
<dbReference type="InterPro" id="IPR001611">
    <property type="entry name" value="Leu-rich_rpt"/>
</dbReference>
<dbReference type="InterPro" id="IPR052201">
    <property type="entry name" value="LRR-containing_regulator"/>
</dbReference>
<dbReference type="Gene3D" id="3.80.10.10">
    <property type="entry name" value="Ribonuclease Inhibitor"/>
    <property type="match status" value="3"/>
</dbReference>
<dbReference type="SUPFAM" id="SSF52047">
    <property type="entry name" value="RNI-like"/>
    <property type="match status" value="1"/>
</dbReference>
<accession>A0A6B2L4D6</accession>
<dbReference type="AlphaFoldDB" id="A0A6B2L4D6"/>
<proteinExistence type="predicted"/>
<keyword evidence="1" id="KW-0677">Repeat</keyword>
<dbReference type="InterPro" id="IPR032675">
    <property type="entry name" value="LRR_dom_sf"/>
</dbReference>
<dbReference type="PANTHER" id="PTHR24111:SF0">
    <property type="entry name" value="LEUCINE-RICH REPEAT-CONTAINING PROTEIN"/>
    <property type="match status" value="1"/>
</dbReference>
<dbReference type="EMBL" id="GIBP01002812">
    <property type="protein sequence ID" value="NDV31781.1"/>
    <property type="molecule type" value="Transcribed_RNA"/>
</dbReference>
<sequence length="433" mass="46678">MSLFLLILDGNSISNGELLGRLLNLTNVKKADLTSNHLGPNGAKQLAEFLSQNKSLEELVLATNRLEVDGFLAIMNAIKGNKNFKSFNFASNHLDALIRGPLVDALKTNVDLVALDLSDNPLGDDCASEILAGLVGNKSLQYLNLTQCGLNPASGEAIAKFLEVHPHVSRLKIGYNKFSAQNGVTLGHSIQSNNLVVLDLRFTNIGASGTCGVFSGLLNNHSIVELIVNGNAINKKGLGILTTVLSGNNTLQKLGMRYCEIGKSGFITLAKIISTNSSITYLDVSHNSLDSTEACKQLAAALGHAKTRKGDKISATVINELNISNCLIGPKQLDELAEGLVRNRSIKTLHLDDNELGIKGMRALSVAVKQNQVLKIITVQDTHISTSDVVVFMEKAADECFIEVLDCRKNGIDAGNSQFVQAQKRYNKYKILL</sequence>
<dbReference type="SMART" id="SM00368">
    <property type="entry name" value="LRR_RI"/>
    <property type="match status" value="10"/>
</dbReference>